<reference evidence="6 7" key="1">
    <citation type="journal article" date="2022" name="Allergy">
        <title>Genome assembly and annotation of Periplaneta americana reveal a comprehensive cockroach allergen profile.</title>
        <authorList>
            <person name="Wang L."/>
            <person name="Xiong Q."/>
            <person name="Saelim N."/>
            <person name="Wang L."/>
            <person name="Nong W."/>
            <person name="Wan A.T."/>
            <person name="Shi M."/>
            <person name="Liu X."/>
            <person name="Cao Q."/>
            <person name="Hui J.H.L."/>
            <person name="Sookrung N."/>
            <person name="Leung T.F."/>
            <person name="Tungtrongchitr A."/>
            <person name="Tsui S.K.W."/>
        </authorList>
    </citation>
    <scope>NUCLEOTIDE SEQUENCE [LARGE SCALE GENOMIC DNA]</scope>
    <source>
        <strain evidence="6">PWHHKU_190912</strain>
    </source>
</reference>
<sequence length="1525" mass="168872">MEKIGTCEIYKVSNEVVPGIGKSEERKMLKLIRKRSIRVMMILWKKLKNHLKRRWKCSHSDLSRVLVGLQAVGTHVTRPVDELILENNHLPSLPGNVFSALRVVRLMLRDNGLERVAASWLAGLEDTLLEVFVVEPRLRSLPADSMEQLRGLEAVTLQGGAMKRLPRFSGLPRLRYLHIHSPALIELSPHGFKALGDLEQLHVTFSPHLTRLEGGFLQDLPRLRLINVSNCGLTWIHPRALARLPALKELSLVGNRLADAGMVGRAARDLPALSILRLDGNHFDRLGEASFVDLPVLREISLSGNRISEIQRGAFDRLPTLRKLDLSRNRVRRIHPEAFMQQLGNLEELWLAANSIDHVAEVRALLDSLPRLRYLDLSYNYIEEVPFGALRGHPTLERLHLEHNRVQHIQREAFTAMPALRELRLRNNSLSNFLDGPLWNLPGLKGLDLSYNYFRHLDPRLLTNLPSLRRLDLSGNSLEMIDPAAFINTPALEHVNLSRNALSSLHPATFRDLLGLFELDIGWNRLRELTPMLPRALEYLHVPRNQLTSLPHAPGMVLPALRLLDLTGNGIQRIHPGSMSGLVQLRWLHMGENALQSLEEGSLNGLARLESLDLHDNRLLNLDDRCLRDVRQLKHLNLHGNRLERLGAQHLQENMHLTQLDLSHNQLNTIEHNALASNRELQELDASNNALTDLPDALQSLTSLQLLDLTNNRLKALIPTTLGNMKALSELRLARNKLKQLQEDAFHGLPQLELLDLDSNELETMESNAVRSLPELKAVRLGRNRLVNLPSAAFSDLPQLQSAELQENRLANIANNAFTAVPQLLLLNLSYNQLTGLNNAGLKGLKSLEVLDVSHNQVSRVGSGSLDGMEWLVELKMDNNHICTIQGSPFNGMPRLRVLSLKNNRMTTLAEPAFQRLRNNIAVLDIDGNPLSCSCGMIWLQAWLKEASSEEGPRCADGSLLKEARLSRQDCRNVETPANGCEASAPGSSTSQLLSTWMEVKDSTVSPQAPSPEESEYFYDEYVEYQYEDGNSSTAKNHSTLMLTTDIPLIVEPSSADPSPASNGVSSHYIPGDTPTFYAGSRHEKNKTTGINNAIKQPPATPTPSSSGFTFFGIPLPSLSLGGLWGSGRNADAKAGNSGMRFVGARGKVQMLPSPTVQTGGFVPMLPGSGGFVPIAGPHVKENSFNKSHGTHIDAEHQLRINYTTWSRPGKNNSTISHVRKTRPDAPRLHPSKIPFPTLNPHVTLTTTRPPVDQVSLLQSTIDPSANETADVINHSWQDKQNLFAAPSSLPNDSNSKDVEENFLNHTMALSTQFSLVTNDMEIEMATKLPEGNNIFSSDVNQHKTEKNESQEQNDGAGWGFVNWFDPPTPATEISTTQVSQPTTESSTPTLLGNLWGMISGQQNQDSPSSLSALLVPGGQQPQFRPAGGRPTITKVSSSTPTPVSSEVPTEEYLRGPEPSSTKSRSLLSPGTSSNSSVDWYYQNYNKTNLEPYVGPGKTTMNSVQVRAEATVLSLITLITATQFV</sequence>
<dbReference type="InterPro" id="IPR050328">
    <property type="entry name" value="Dev_Immune_Receptor"/>
</dbReference>
<evidence type="ECO:0000313" key="6">
    <source>
        <dbReference type="EMBL" id="KAJ4429123.1"/>
    </source>
</evidence>
<feature type="compositionally biased region" description="Low complexity" evidence="4">
    <location>
        <begin position="1436"/>
        <end position="1448"/>
    </location>
</feature>
<dbReference type="SMART" id="SM00365">
    <property type="entry name" value="LRR_SD22"/>
    <property type="match status" value="8"/>
</dbReference>
<dbReference type="SUPFAM" id="SSF52058">
    <property type="entry name" value="L domain-like"/>
    <property type="match status" value="3"/>
</dbReference>
<keyword evidence="7" id="KW-1185">Reference proteome</keyword>
<evidence type="ECO:0000256" key="2">
    <source>
        <dbReference type="ARBA" id="ARBA00022729"/>
    </source>
</evidence>
<comment type="caution">
    <text evidence="6">The sequence shown here is derived from an EMBL/GenBank/DDBJ whole genome shotgun (WGS) entry which is preliminary data.</text>
</comment>
<dbReference type="InterPro" id="IPR001611">
    <property type="entry name" value="Leu-rich_rpt"/>
</dbReference>
<feature type="region of interest" description="Disordered" evidence="4">
    <location>
        <begin position="1205"/>
        <end position="1241"/>
    </location>
</feature>
<dbReference type="PANTHER" id="PTHR24373:SF378">
    <property type="entry name" value="FI03225P-RELATED"/>
    <property type="match status" value="1"/>
</dbReference>
<evidence type="ECO:0000256" key="1">
    <source>
        <dbReference type="ARBA" id="ARBA00022614"/>
    </source>
</evidence>
<dbReference type="SMART" id="SM00364">
    <property type="entry name" value="LRR_BAC"/>
    <property type="match status" value="7"/>
</dbReference>
<dbReference type="SUPFAM" id="SSF52047">
    <property type="entry name" value="RNI-like"/>
    <property type="match status" value="1"/>
</dbReference>
<dbReference type="InterPro" id="IPR003591">
    <property type="entry name" value="Leu-rich_rpt_typical-subtyp"/>
</dbReference>
<keyword evidence="2" id="KW-0732">Signal</keyword>
<feature type="compositionally biased region" description="Polar residues" evidence="4">
    <location>
        <begin position="1205"/>
        <end position="1217"/>
    </location>
</feature>
<dbReference type="PANTHER" id="PTHR24373">
    <property type="entry name" value="SLIT RELATED LEUCINE-RICH REPEAT NEURONAL PROTEIN"/>
    <property type="match status" value="1"/>
</dbReference>
<dbReference type="EMBL" id="JAJSOF020000036">
    <property type="protein sequence ID" value="KAJ4429123.1"/>
    <property type="molecule type" value="Genomic_DNA"/>
</dbReference>
<protein>
    <recommendedName>
        <fullName evidence="5">LRRCT domain-containing protein</fullName>
    </recommendedName>
</protein>
<keyword evidence="3" id="KW-0677">Repeat</keyword>
<feature type="compositionally biased region" description="Polar residues" evidence="4">
    <location>
        <begin position="1400"/>
        <end position="1412"/>
    </location>
</feature>
<organism evidence="6 7">
    <name type="scientific">Periplaneta americana</name>
    <name type="common">American cockroach</name>
    <name type="synonym">Blatta americana</name>
    <dbReference type="NCBI Taxonomy" id="6978"/>
    <lineage>
        <taxon>Eukaryota</taxon>
        <taxon>Metazoa</taxon>
        <taxon>Ecdysozoa</taxon>
        <taxon>Arthropoda</taxon>
        <taxon>Hexapoda</taxon>
        <taxon>Insecta</taxon>
        <taxon>Pterygota</taxon>
        <taxon>Neoptera</taxon>
        <taxon>Polyneoptera</taxon>
        <taxon>Dictyoptera</taxon>
        <taxon>Blattodea</taxon>
        <taxon>Blattoidea</taxon>
        <taxon>Blattidae</taxon>
        <taxon>Blattinae</taxon>
        <taxon>Periplaneta</taxon>
    </lineage>
</organism>
<gene>
    <name evidence="6" type="ORF">ANN_26124</name>
</gene>
<dbReference type="PROSITE" id="PS51450">
    <property type="entry name" value="LRR"/>
    <property type="match status" value="6"/>
</dbReference>
<evidence type="ECO:0000256" key="3">
    <source>
        <dbReference type="ARBA" id="ARBA00022737"/>
    </source>
</evidence>
<feature type="region of interest" description="Disordered" evidence="4">
    <location>
        <begin position="1399"/>
        <end position="1475"/>
    </location>
</feature>
<dbReference type="Gene3D" id="3.80.10.10">
    <property type="entry name" value="Ribonuclease Inhibitor"/>
    <property type="match status" value="5"/>
</dbReference>
<feature type="compositionally biased region" description="Low complexity" evidence="4">
    <location>
        <begin position="1464"/>
        <end position="1475"/>
    </location>
</feature>
<dbReference type="Pfam" id="PF13855">
    <property type="entry name" value="LRR_8"/>
    <property type="match status" value="9"/>
</dbReference>
<evidence type="ECO:0000259" key="5">
    <source>
        <dbReference type="SMART" id="SM00082"/>
    </source>
</evidence>
<accession>A0ABQ8S5B9</accession>
<dbReference type="SMART" id="SM00082">
    <property type="entry name" value="LRRCT"/>
    <property type="match status" value="1"/>
</dbReference>
<keyword evidence="1" id="KW-0433">Leucine-rich repeat</keyword>
<feature type="domain" description="LRRCT" evidence="5">
    <location>
        <begin position="929"/>
        <end position="972"/>
    </location>
</feature>
<evidence type="ECO:0000313" key="7">
    <source>
        <dbReference type="Proteomes" id="UP001148838"/>
    </source>
</evidence>
<proteinExistence type="predicted"/>
<evidence type="ECO:0000256" key="4">
    <source>
        <dbReference type="SAM" id="MobiDB-lite"/>
    </source>
</evidence>
<dbReference type="InterPro" id="IPR032675">
    <property type="entry name" value="LRR_dom_sf"/>
</dbReference>
<dbReference type="InterPro" id="IPR000483">
    <property type="entry name" value="Cys-rich_flank_reg_C"/>
</dbReference>
<dbReference type="PRINTS" id="PR00019">
    <property type="entry name" value="LEURICHRPT"/>
</dbReference>
<name>A0ABQ8S5B9_PERAM</name>
<dbReference type="Proteomes" id="UP001148838">
    <property type="component" value="Unassembled WGS sequence"/>
</dbReference>
<dbReference type="SMART" id="SM00369">
    <property type="entry name" value="LRR_TYP"/>
    <property type="match status" value="28"/>
</dbReference>